<comment type="caution">
    <text evidence="16">The sequence shown here is derived from an EMBL/GenBank/DDBJ whole genome shotgun (WGS) entry which is preliminary data.</text>
</comment>
<evidence type="ECO:0000256" key="10">
    <source>
        <dbReference type="ARBA" id="ARBA00023170"/>
    </source>
</evidence>
<dbReference type="Pfam" id="PF00593">
    <property type="entry name" value="TonB_dep_Rec_b-barrel"/>
    <property type="match status" value="1"/>
</dbReference>
<evidence type="ECO:0000256" key="11">
    <source>
        <dbReference type="ARBA" id="ARBA00023237"/>
    </source>
</evidence>
<dbReference type="PANTHER" id="PTHR32552">
    <property type="entry name" value="FERRICHROME IRON RECEPTOR-RELATED"/>
    <property type="match status" value="1"/>
</dbReference>
<dbReference type="InterPro" id="IPR000531">
    <property type="entry name" value="Beta-barrel_TonB"/>
</dbReference>
<keyword evidence="4 12" id="KW-1134">Transmembrane beta strand</keyword>
<dbReference type="GO" id="GO:0015891">
    <property type="term" value="P:siderophore transport"/>
    <property type="evidence" value="ECO:0007669"/>
    <property type="project" value="InterPro"/>
</dbReference>
<dbReference type="GO" id="GO:0015344">
    <property type="term" value="F:siderophore uptake transmembrane transporter activity"/>
    <property type="evidence" value="ECO:0007669"/>
    <property type="project" value="TreeGrafter"/>
</dbReference>
<protein>
    <submittedName>
        <fullName evidence="16">TonB-dependent siderophore receptor</fullName>
    </submittedName>
</protein>
<dbReference type="InterPro" id="IPR012910">
    <property type="entry name" value="Plug_dom"/>
</dbReference>
<evidence type="ECO:0000256" key="6">
    <source>
        <dbReference type="ARBA" id="ARBA00022692"/>
    </source>
</evidence>
<dbReference type="InterPro" id="IPR037066">
    <property type="entry name" value="Plug_dom_sf"/>
</dbReference>
<gene>
    <name evidence="16" type="ORF">DD235_09555</name>
</gene>
<evidence type="ECO:0000256" key="8">
    <source>
        <dbReference type="ARBA" id="ARBA00023077"/>
    </source>
</evidence>
<comment type="similarity">
    <text evidence="2 12 13">Belongs to the TonB-dependent receptor family.</text>
</comment>
<comment type="subcellular location">
    <subcellularLocation>
        <location evidence="1 12">Cell outer membrane</location>
        <topology evidence="1 12">Multi-pass membrane protein</topology>
    </subcellularLocation>
</comment>
<organism evidence="16 17">
    <name type="scientific">Corticimicrobacter populi</name>
    <dbReference type="NCBI Taxonomy" id="2175229"/>
    <lineage>
        <taxon>Bacteria</taxon>
        <taxon>Pseudomonadati</taxon>
        <taxon>Pseudomonadota</taxon>
        <taxon>Betaproteobacteria</taxon>
        <taxon>Burkholderiales</taxon>
        <taxon>Alcaligenaceae</taxon>
        <taxon>Corticimicrobacter</taxon>
    </lineage>
</organism>
<dbReference type="SUPFAM" id="SSF56935">
    <property type="entry name" value="Porins"/>
    <property type="match status" value="1"/>
</dbReference>
<accession>A0A2V1K0M6</accession>
<dbReference type="RefSeq" id="WP_109061837.1">
    <property type="nucleotide sequence ID" value="NZ_QETA01000003.1"/>
</dbReference>
<evidence type="ECO:0000256" key="9">
    <source>
        <dbReference type="ARBA" id="ARBA00023136"/>
    </source>
</evidence>
<evidence type="ECO:0000313" key="16">
    <source>
        <dbReference type="EMBL" id="PWF23224.1"/>
    </source>
</evidence>
<dbReference type="InterPro" id="IPR011662">
    <property type="entry name" value="Secretin/TonB_short_N"/>
</dbReference>
<keyword evidence="14" id="KW-0732">Signal</keyword>
<dbReference type="InterPro" id="IPR010105">
    <property type="entry name" value="TonB_sidphr_rcpt"/>
</dbReference>
<dbReference type="EMBL" id="QETA01000003">
    <property type="protein sequence ID" value="PWF23224.1"/>
    <property type="molecule type" value="Genomic_DNA"/>
</dbReference>
<keyword evidence="10 16" id="KW-0675">Receptor</keyword>
<evidence type="ECO:0000256" key="3">
    <source>
        <dbReference type="ARBA" id="ARBA00022448"/>
    </source>
</evidence>
<dbReference type="Proteomes" id="UP000245212">
    <property type="component" value="Unassembled WGS sequence"/>
</dbReference>
<dbReference type="Gene3D" id="2.40.170.20">
    <property type="entry name" value="TonB-dependent receptor, beta-barrel domain"/>
    <property type="match status" value="1"/>
</dbReference>
<sequence>MIDRTIPAIHKAGGKRCHTAAISAVSSATLVVAFSVALAAAPQVVHAQDAVTQISIQQSSLSDALLQLGQQTALQFIYTSELVRGLPAQEVSGQMTAEEALKRLLAGTGIEYSRTGNTINLWKVAETTQLAPVNVTGLYRADLTPVYAGGKIATGSRIGMLGYQDFMETPFSTISYTQDAIQQAQDLARVVGVTDASVYDMGMRGTVREAFVVRGFDVGSGDVAFGGLYGLLPYNRVPLELVERVEVLKGPSAMLNGMPPGGSVGGSINLVPKRATETPLTRLTGMFVSDGQYGAHLDMGRRFGDAQQFGIRFNGLYQDGNMAADGQSKRAQLGALGLDWRSERVRLAADMYSNRDKVSGVTRGVTIAPGLGVPDVPDPRRSLMPDWTFSSAEDSAFVLRGEADVTEDVTVYANYGQGMTHYNGLLGVTFAVMDAQGRYRTNFGQQRQVLDRKAGDVGIMARLRTGEIRHELALSGSFYEQEVRSRTVVGLLPQDWYTNIYDPSWGAAPETVIRKSDVPKTAESRLSSVGIANTMSVADDLVMLTLGVRRQNVVSDTFSAATGKRTARYDASATTPSVALLVRVTDEVSLYGNYIEGLKEGAIAPTGTNNAGELFAPYKTKQHEVGVKVDLGSFAATLSGYQIRMPNSYIDPVSNLFSFEGEQRNRGVELGFFGEPIDGFRLMGGIAYLDARLTKTAGGVDEGSFVMARPKWQGKLGVEWDLPGVTGLTLTGNVQSASGQYFSRDNTLKTVGRTLFDAGLRYQTAIDGRAVTLRADVLNVANKAYWAGGGSGKLWLGAPRTVMLSASVDF</sequence>
<feature type="domain" description="Secretin/TonB short N-terminal" evidence="15">
    <location>
        <begin position="74"/>
        <end position="124"/>
    </location>
</feature>
<proteinExistence type="inferred from homology"/>
<evidence type="ECO:0000256" key="5">
    <source>
        <dbReference type="ARBA" id="ARBA00022496"/>
    </source>
</evidence>
<dbReference type="AlphaFoldDB" id="A0A2V1K0M6"/>
<dbReference type="InterPro" id="IPR039426">
    <property type="entry name" value="TonB-dep_rcpt-like"/>
</dbReference>
<dbReference type="CDD" id="cd01347">
    <property type="entry name" value="ligand_gated_channel"/>
    <property type="match status" value="1"/>
</dbReference>
<keyword evidence="9 12" id="KW-0472">Membrane</keyword>
<reference evidence="17" key="1">
    <citation type="submission" date="2018-05" db="EMBL/GenBank/DDBJ databases">
        <authorList>
            <person name="Li Y."/>
        </authorList>
    </citation>
    <scope>NUCLEOTIDE SEQUENCE [LARGE SCALE GENOMIC DNA]</scope>
    <source>
        <strain evidence="17">3d-2-2</strain>
    </source>
</reference>
<evidence type="ECO:0000256" key="1">
    <source>
        <dbReference type="ARBA" id="ARBA00004571"/>
    </source>
</evidence>
<dbReference type="SMART" id="SM00965">
    <property type="entry name" value="STN"/>
    <property type="match status" value="1"/>
</dbReference>
<feature type="chain" id="PRO_5016063654" evidence="14">
    <location>
        <begin position="48"/>
        <end position="810"/>
    </location>
</feature>
<evidence type="ECO:0000259" key="15">
    <source>
        <dbReference type="SMART" id="SM00965"/>
    </source>
</evidence>
<name>A0A2V1K0M6_9BURK</name>
<keyword evidence="17" id="KW-1185">Reference proteome</keyword>
<evidence type="ECO:0000256" key="12">
    <source>
        <dbReference type="PROSITE-ProRule" id="PRU01360"/>
    </source>
</evidence>
<dbReference type="Gene3D" id="3.55.50.30">
    <property type="match status" value="1"/>
</dbReference>
<dbReference type="InterPro" id="IPR036942">
    <property type="entry name" value="Beta-barrel_TonB_sf"/>
</dbReference>
<evidence type="ECO:0000313" key="17">
    <source>
        <dbReference type="Proteomes" id="UP000245212"/>
    </source>
</evidence>
<keyword evidence="3 12" id="KW-0813">Transport</keyword>
<keyword evidence="8 13" id="KW-0798">TonB box</keyword>
<dbReference type="Pfam" id="PF07660">
    <property type="entry name" value="STN"/>
    <property type="match status" value="1"/>
</dbReference>
<evidence type="ECO:0000256" key="7">
    <source>
        <dbReference type="ARBA" id="ARBA00023004"/>
    </source>
</evidence>
<keyword evidence="7" id="KW-0408">Iron</keyword>
<keyword evidence="5" id="KW-0410">Iron transport</keyword>
<dbReference type="PANTHER" id="PTHR32552:SF82">
    <property type="entry name" value="FCUA PROTEIN"/>
    <property type="match status" value="1"/>
</dbReference>
<evidence type="ECO:0000256" key="4">
    <source>
        <dbReference type="ARBA" id="ARBA00022452"/>
    </source>
</evidence>
<dbReference type="GO" id="GO:0009279">
    <property type="term" value="C:cell outer membrane"/>
    <property type="evidence" value="ECO:0007669"/>
    <property type="project" value="UniProtKB-SubCell"/>
</dbReference>
<keyword evidence="6 12" id="KW-0812">Transmembrane</keyword>
<dbReference type="PROSITE" id="PS52016">
    <property type="entry name" value="TONB_DEPENDENT_REC_3"/>
    <property type="match status" value="1"/>
</dbReference>
<dbReference type="GO" id="GO:0038023">
    <property type="term" value="F:signaling receptor activity"/>
    <property type="evidence" value="ECO:0007669"/>
    <property type="project" value="InterPro"/>
</dbReference>
<evidence type="ECO:0000256" key="14">
    <source>
        <dbReference type="SAM" id="SignalP"/>
    </source>
</evidence>
<keyword evidence="11 12" id="KW-0998">Cell outer membrane</keyword>
<dbReference type="NCBIfam" id="TIGR01783">
    <property type="entry name" value="TonB-siderophor"/>
    <property type="match status" value="1"/>
</dbReference>
<dbReference type="Gene3D" id="2.170.130.10">
    <property type="entry name" value="TonB-dependent receptor, plug domain"/>
    <property type="match status" value="1"/>
</dbReference>
<feature type="signal peptide" evidence="14">
    <location>
        <begin position="1"/>
        <end position="47"/>
    </location>
</feature>
<evidence type="ECO:0000256" key="13">
    <source>
        <dbReference type="RuleBase" id="RU003357"/>
    </source>
</evidence>
<evidence type="ECO:0000256" key="2">
    <source>
        <dbReference type="ARBA" id="ARBA00009810"/>
    </source>
</evidence>
<dbReference type="Pfam" id="PF07715">
    <property type="entry name" value="Plug"/>
    <property type="match status" value="1"/>
</dbReference>
<keyword evidence="5" id="KW-0406">Ion transport</keyword>